<dbReference type="EMBL" id="JACVVK020000113">
    <property type="protein sequence ID" value="KAK7491560.1"/>
    <property type="molecule type" value="Genomic_DNA"/>
</dbReference>
<feature type="non-terminal residue" evidence="1">
    <location>
        <position position="1"/>
    </location>
</feature>
<dbReference type="AlphaFoldDB" id="A0ABD0KXM7"/>
<evidence type="ECO:0000313" key="1">
    <source>
        <dbReference type="EMBL" id="KAK7491560.1"/>
    </source>
</evidence>
<dbReference type="Proteomes" id="UP001519460">
    <property type="component" value="Unassembled WGS sequence"/>
</dbReference>
<comment type="caution">
    <text evidence="1">The sequence shown here is derived from an EMBL/GenBank/DDBJ whole genome shotgun (WGS) entry which is preliminary data.</text>
</comment>
<organism evidence="1 2">
    <name type="scientific">Batillaria attramentaria</name>
    <dbReference type="NCBI Taxonomy" id="370345"/>
    <lineage>
        <taxon>Eukaryota</taxon>
        <taxon>Metazoa</taxon>
        <taxon>Spiralia</taxon>
        <taxon>Lophotrochozoa</taxon>
        <taxon>Mollusca</taxon>
        <taxon>Gastropoda</taxon>
        <taxon>Caenogastropoda</taxon>
        <taxon>Sorbeoconcha</taxon>
        <taxon>Cerithioidea</taxon>
        <taxon>Batillariidae</taxon>
        <taxon>Batillaria</taxon>
    </lineage>
</organism>
<sequence>QLELVASTLTRQLMLTQGYLEERTRSDWRLWIKQVRIRNDGSKPYYQHPSRRRGRWRLFTITPITYGLWAWVAEMREWFKAWRDEDDSVRDYTQYFKYILCYMEGWWAAEVTSVEEGFTSDRHQFDAATWLEVQQQARWTAYTGDKSIKENYAQLPTTIINVTDDGLPVFAQWNYRILCHPIQKQLKRSDFKLVEDLGKRLAVNKAYDELGSTRLVMKEIPGPDNYGAVLDDTVSGVTKLDPETDGTLNAAYYHRWFKMPENDAMGEREVHRGYSDNNLFVAHTTQPNVAPISLELWQVPSAQEQPTVRALRASKHLRHPP</sequence>
<keyword evidence="2" id="KW-1185">Reference proteome</keyword>
<evidence type="ECO:0000313" key="2">
    <source>
        <dbReference type="Proteomes" id="UP001519460"/>
    </source>
</evidence>
<name>A0ABD0KXM7_9CAEN</name>
<gene>
    <name evidence="1" type="ORF">BaRGS_00017199</name>
</gene>
<proteinExistence type="predicted"/>
<reference evidence="1 2" key="1">
    <citation type="journal article" date="2023" name="Sci. Data">
        <title>Genome assembly of the Korean intertidal mud-creeper Batillaria attramentaria.</title>
        <authorList>
            <person name="Patra A.K."/>
            <person name="Ho P.T."/>
            <person name="Jun S."/>
            <person name="Lee S.J."/>
            <person name="Kim Y."/>
            <person name="Won Y.J."/>
        </authorList>
    </citation>
    <scope>NUCLEOTIDE SEQUENCE [LARGE SCALE GENOMIC DNA]</scope>
    <source>
        <strain evidence="1">Wonlab-2016</strain>
    </source>
</reference>
<protein>
    <submittedName>
        <fullName evidence="1">Uncharacterized protein</fullName>
    </submittedName>
</protein>
<accession>A0ABD0KXM7</accession>